<name>A0A3N0GPM5_9ACTN</name>
<dbReference type="OrthoDB" id="4496419at2"/>
<comment type="catalytic activity">
    <reaction evidence="1">
        <text>coproporphyrinogen III + 3 O2 = coproporphyrin III + 3 H2O2</text>
        <dbReference type="Rhea" id="RHEA:43436"/>
        <dbReference type="ChEBI" id="CHEBI:15379"/>
        <dbReference type="ChEBI" id="CHEBI:16240"/>
        <dbReference type="ChEBI" id="CHEBI:57309"/>
        <dbReference type="ChEBI" id="CHEBI:131725"/>
        <dbReference type="EC" id="1.3.3.15"/>
    </reaction>
    <physiologicalReaction direction="left-to-right" evidence="1">
        <dbReference type="Rhea" id="RHEA:43437"/>
    </physiologicalReaction>
</comment>
<reference evidence="14 15" key="1">
    <citation type="submission" date="2018-11" db="EMBL/GenBank/DDBJ databases">
        <authorList>
            <person name="Li F."/>
        </authorList>
    </citation>
    <scope>NUCLEOTIDE SEQUENCE [LARGE SCALE GENOMIC DNA]</scope>
    <source>
        <strain evidence="14 15">Gsoil 818</strain>
    </source>
</reference>
<evidence type="ECO:0000256" key="2">
    <source>
        <dbReference type="ARBA" id="ARBA00001974"/>
    </source>
</evidence>
<dbReference type="GO" id="GO:0006783">
    <property type="term" value="P:heme biosynthetic process"/>
    <property type="evidence" value="ECO:0007669"/>
    <property type="project" value="UniProtKB-UniRule"/>
</dbReference>
<protein>
    <recommendedName>
        <fullName evidence="7 12">Coproporphyrinogen III oxidase</fullName>
        <ecNumber evidence="6 12">1.3.3.15</ecNumber>
    </recommendedName>
</protein>
<sequence length="495" mass="51256">MALGRGRAGAGSPAARQVWDSGHVEKTERPTVAVVGGGIAGLAAAARVRAERPDVDVVLLESSPDIGGKLRLGEVGGVVVDVGAEAMLNRRPEAVELTQASGLGDAIVHPATTAANLWSRGELLPMPRTLMGIPTDLKGLADSKVISKAGLARAAMDAVLPASSLDGRDASIGGLVEERFGKEVVDRLVEPLLGGVYAGHAREISARAAVPQVVALLDRDRSLTKAAARAMSGPASDTPIFAGITGGVGRLPAAVVTSSGTRVETDATVRDLARRSEGGWTLVVGSTREPRLVQADAVVLAVPAPPAARLLSDVAPAAALELARIEYASVAVVTLAFRLRDFPEVAGSGFLVPPVDKRAVKAATFSFAKWDWVRDAGGGELLLMRCSLGRHREEHQLQRPDEELVEVALHDLADAIGLSVRPVDAHVQRWGGGLPQYAVGHLQRVAAIRADVARQPGLAVCGAAYDGVGIPACIASGRRAADEVLAALAAPAPER</sequence>
<keyword evidence="10 12" id="KW-0560">Oxidoreductase</keyword>
<evidence type="ECO:0000256" key="7">
    <source>
        <dbReference type="ARBA" id="ARBA00019046"/>
    </source>
</evidence>
<dbReference type="InterPro" id="IPR004572">
    <property type="entry name" value="Protoporphyrinogen_oxidase"/>
</dbReference>
<evidence type="ECO:0000256" key="9">
    <source>
        <dbReference type="ARBA" id="ARBA00022827"/>
    </source>
</evidence>
<dbReference type="NCBIfam" id="TIGR00562">
    <property type="entry name" value="proto_IX_ox"/>
    <property type="match status" value="1"/>
</dbReference>
<dbReference type="Gene3D" id="3.90.660.20">
    <property type="entry name" value="Protoporphyrinogen oxidase, mitochondrial, domain 2"/>
    <property type="match status" value="1"/>
</dbReference>
<comment type="similarity">
    <text evidence="5 12">Belongs to the protoporphyrinogen/coproporphyrinogen oxidase family. Coproporphyrinogen III oxidase subfamily.</text>
</comment>
<dbReference type="SUPFAM" id="SSF51905">
    <property type="entry name" value="FAD/NAD(P)-binding domain"/>
    <property type="match status" value="1"/>
</dbReference>
<dbReference type="PANTHER" id="PTHR42923:SF3">
    <property type="entry name" value="PROTOPORPHYRINOGEN OXIDASE"/>
    <property type="match status" value="1"/>
</dbReference>
<proteinExistence type="inferred from homology"/>
<dbReference type="Proteomes" id="UP000279994">
    <property type="component" value="Unassembled WGS sequence"/>
</dbReference>
<dbReference type="PANTHER" id="PTHR42923">
    <property type="entry name" value="PROTOPORPHYRINOGEN OXIDASE"/>
    <property type="match status" value="1"/>
</dbReference>
<accession>A0A3N0GPM5</accession>
<evidence type="ECO:0000256" key="5">
    <source>
        <dbReference type="ARBA" id="ARBA00008310"/>
    </source>
</evidence>
<keyword evidence="11 12" id="KW-0350">Heme biosynthesis</keyword>
<keyword evidence="12" id="KW-0963">Cytoplasm</keyword>
<dbReference type="Gene3D" id="1.10.3110.10">
    <property type="entry name" value="protoporphyrinogen ix oxidase, domain 3"/>
    <property type="match status" value="1"/>
</dbReference>
<gene>
    <name evidence="14" type="primary">hemG</name>
    <name evidence="14" type="ORF">EFL26_14665</name>
</gene>
<keyword evidence="8 12" id="KW-0285">Flavoprotein</keyword>
<dbReference type="GO" id="GO:0005737">
    <property type="term" value="C:cytoplasm"/>
    <property type="evidence" value="ECO:0007669"/>
    <property type="project" value="UniProtKB-SubCell"/>
</dbReference>
<dbReference type="InterPro" id="IPR002937">
    <property type="entry name" value="Amino_oxidase"/>
</dbReference>
<dbReference type="Gene3D" id="3.50.50.60">
    <property type="entry name" value="FAD/NAD(P)-binding domain"/>
    <property type="match status" value="1"/>
</dbReference>
<comment type="caution">
    <text evidence="14">The sequence shown here is derived from an EMBL/GenBank/DDBJ whole genome shotgun (WGS) entry which is preliminary data.</text>
</comment>
<dbReference type="EC" id="1.3.3.15" evidence="6 12"/>
<dbReference type="AlphaFoldDB" id="A0A3N0GPM5"/>
<evidence type="ECO:0000256" key="4">
    <source>
        <dbReference type="ARBA" id="ARBA00004744"/>
    </source>
</evidence>
<comment type="function">
    <text evidence="3 12">Involved in coproporphyrin-dependent heme b biosynthesis. Catalyzes the oxidation of coproporphyrinogen III to coproporphyrin III.</text>
</comment>
<feature type="domain" description="Amine oxidase" evidence="13">
    <location>
        <begin position="39"/>
        <end position="485"/>
    </location>
</feature>
<evidence type="ECO:0000256" key="3">
    <source>
        <dbReference type="ARBA" id="ARBA00002185"/>
    </source>
</evidence>
<organism evidence="14 15">
    <name type="scientific">Nocardioides pocheonensis</name>
    <dbReference type="NCBI Taxonomy" id="661485"/>
    <lineage>
        <taxon>Bacteria</taxon>
        <taxon>Bacillati</taxon>
        <taxon>Actinomycetota</taxon>
        <taxon>Actinomycetes</taxon>
        <taxon>Propionibacteriales</taxon>
        <taxon>Nocardioidaceae</taxon>
        <taxon>Nocardioides</taxon>
    </lineage>
</organism>
<evidence type="ECO:0000256" key="10">
    <source>
        <dbReference type="ARBA" id="ARBA00023002"/>
    </source>
</evidence>
<evidence type="ECO:0000256" key="6">
    <source>
        <dbReference type="ARBA" id="ARBA00012402"/>
    </source>
</evidence>
<comment type="pathway">
    <text evidence="4 12">Porphyrin-containing compound metabolism; protoheme biosynthesis.</text>
</comment>
<keyword evidence="15" id="KW-1185">Reference proteome</keyword>
<dbReference type="UniPathway" id="UPA00252"/>
<dbReference type="Pfam" id="PF01593">
    <property type="entry name" value="Amino_oxidase"/>
    <property type="match status" value="1"/>
</dbReference>
<dbReference type="SUPFAM" id="SSF54373">
    <property type="entry name" value="FAD-linked reductases, C-terminal domain"/>
    <property type="match status" value="1"/>
</dbReference>
<evidence type="ECO:0000313" key="14">
    <source>
        <dbReference type="EMBL" id="RNM14166.1"/>
    </source>
</evidence>
<evidence type="ECO:0000259" key="13">
    <source>
        <dbReference type="Pfam" id="PF01593"/>
    </source>
</evidence>
<evidence type="ECO:0000256" key="12">
    <source>
        <dbReference type="RuleBase" id="RU364052"/>
    </source>
</evidence>
<evidence type="ECO:0000256" key="1">
    <source>
        <dbReference type="ARBA" id="ARBA00001755"/>
    </source>
</evidence>
<dbReference type="EMBL" id="RJSF01000040">
    <property type="protein sequence ID" value="RNM14166.1"/>
    <property type="molecule type" value="Genomic_DNA"/>
</dbReference>
<dbReference type="GO" id="GO:0004729">
    <property type="term" value="F:oxygen-dependent protoporphyrinogen oxidase activity"/>
    <property type="evidence" value="ECO:0007669"/>
    <property type="project" value="UniProtKB-UniRule"/>
</dbReference>
<keyword evidence="9 12" id="KW-0274">FAD</keyword>
<evidence type="ECO:0000256" key="11">
    <source>
        <dbReference type="ARBA" id="ARBA00023133"/>
    </source>
</evidence>
<evidence type="ECO:0000313" key="15">
    <source>
        <dbReference type="Proteomes" id="UP000279994"/>
    </source>
</evidence>
<comment type="subcellular location">
    <subcellularLocation>
        <location evidence="12">Cytoplasm</location>
    </subcellularLocation>
</comment>
<comment type="cofactor">
    <cofactor evidence="2 12">
        <name>FAD</name>
        <dbReference type="ChEBI" id="CHEBI:57692"/>
    </cofactor>
</comment>
<dbReference type="InterPro" id="IPR050464">
    <property type="entry name" value="Zeta_carotene_desat/Oxidored"/>
</dbReference>
<dbReference type="InterPro" id="IPR036188">
    <property type="entry name" value="FAD/NAD-bd_sf"/>
</dbReference>
<evidence type="ECO:0000256" key="8">
    <source>
        <dbReference type="ARBA" id="ARBA00022630"/>
    </source>
</evidence>